<keyword evidence="7" id="KW-0482">Metalloprotease</keyword>
<name>A0A1I1IBG4_9CLOT</name>
<comment type="cofactor">
    <cofactor evidence="2">
        <name>Zn(2+)</name>
        <dbReference type="ChEBI" id="CHEBI:29105"/>
    </cofactor>
</comment>
<dbReference type="GO" id="GO:0005829">
    <property type="term" value="C:cytosol"/>
    <property type="evidence" value="ECO:0007669"/>
    <property type="project" value="TreeGrafter"/>
</dbReference>
<evidence type="ECO:0000256" key="4">
    <source>
        <dbReference type="ARBA" id="ARBA00022723"/>
    </source>
</evidence>
<evidence type="ECO:0000256" key="5">
    <source>
        <dbReference type="ARBA" id="ARBA00022801"/>
    </source>
</evidence>
<dbReference type="InterPro" id="IPR002933">
    <property type="entry name" value="Peptidase_M20"/>
</dbReference>
<dbReference type="EC" id="3.4.13.18" evidence="10"/>
<comment type="similarity">
    <text evidence="12">Belongs to the peptidase M20C family.</text>
</comment>
<dbReference type="NCBIfam" id="TIGR01893">
    <property type="entry name" value="aa-his-dipept"/>
    <property type="match status" value="1"/>
</dbReference>
<evidence type="ECO:0000313" key="20">
    <source>
        <dbReference type="Proteomes" id="UP000199263"/>
    </source>
</evidence>
<evidence type="ECO:0000256" key="13">
    <source>
        <dbReference type="ARBA" id="ARBA00071271"/>
    </source>
</evidence>
<evidence type="ECO:0000259" key="18">
    <source>
        <dbReference type="Pfam" id="PF07687"/>
    </source>
</evidence>
<keyword evidence="6" id="KW-0862">Zinc</keyword>
<keyword evidence="4" id="KW-0479">Metal-binding</keyword>
<protein>
    <recommendedName>
        <fullName evidence="13">Cytosol non-specific dipeptidase</fullName>
        <ecNumber evidence="10">3.4.13.18</ecNumber>
    </recommendedName>
    <alternativeName>
        <fullName evidence="16">Aminoacyl-histidine dipeptidase</fullName>
    </alternativeName>
    <alternativeName>
        <fullName evidence="15">Beta-alanyl-histidine dipeptidase</fullName>
    </alternativeName>
    <alternativeName>
        <fullName evidence="14">Carnosinase</fullName>
    </alternativeName>
    <alternativeName>
        <fullName evidence="11">Peptidase D</fullName>
    </alternativeName>
    <alternativeName>
        <fullName evidence="17">Xaa-His dipeptidase</fullName>
    </alternativeName>
</protein>
<evidence type="ECO:0000256" key="17">
    <source>
        <dbReference type="ARBA" id="ARBA00078074"/>
    </source>
</evidence>
<evidence type="ECO:0000256" key="3">
    <source>
        <dbReference type="ARBA" id="ARBA00022670"/>
    </source>
</evidence>
<sequence length="484" mass="53961">MRKLQQINCKKVFYYFEEISKIPRGSGNEKGISDYLLEFGKNLGLEVIQDDALNIIIKKPASKGYEDAPTVIIQGHMDMVCEKNNDTIHDFTKDPIELEIKDDYIYAKGTTLGGDDGIAVAYAMALLEDNTLEHPALEILLTTDEEAGMSGAIALSPDSLSGKIVLNLDSEEEGKLLVSCAGGIRTKSSLNIEWENPKESTKEYEIRIKGLKGGHSGADIHLGKGNSIKLIGRVLKNILNQMELNIISLNGGSKNNAIPREAEAKVLINSNNEDEFLNIISTLRKDLKNEFKLKDPSIELEVIELKENVERVFSKDTTKNVINLLYLYPNGINTVSSEIEELTESSTNIGVLTTNDSCIEYDSAVRSSVFSLREEIVQRIKSLTEILGGTISNTAGYPEWQYKDDSKIREICKDVYKTMYKKEAEVVAIHAGVECGLFKEKLGDLDMISFGPDLVDIHTPNEHMSISSVERVWEYLLEVLKKIK</sequence>
<dbReference type="STRING" id="119641.SAMN05421842_102136"/>
<accession>A0A1I1IBG4</accession>
<evidence type="ECO:0000256" key="6">
    <source>
        <dbReference type="ARBA" id="ARBA00022833"/>
    </source>
</evidence>
<keyword evidence="20" id="KW-1185">Reference proteome</keyword>
<evidence type="ECO:0000256" key="2">
    <source>
        <dbReference type="ARBA" id="ARBA00001947"/>
    </source>
</evidence>
<dbReference type="SUPFAM" id="SSF53187">
    <property type="entry name" value="Zn-dependent exopeptidases"/>
    <property type="match status" value="1"/>
</dbReference>
<comment type="cofactor">
    <cofactor evidence="1">
        <name>Co(2+)</name>
        <dbReference type="ChEBI" id="CHEBI:48828"/>
    </cofactor>
</comment>
<feature type="domain" description="Peptidase M20 dimerisation" evidence="18">
    <location>
        <begin position="208"/>
        <end position="292"/>
    </location>
</feature>
<dbReference type="Pfam" id="PF01546">
    <property type="entry name" value="Peptidase_M20"/>
    <property type="match status" value="1"/>
</dbReference>
<proteinExistence type="inferred from homology"/>
<evidence type="ECO:0000256" key="7">
    <source>
        <dbReference type="ARBA" id="ARBA00023049"/>
    </source>
</evidence>
<dbReference type="GO" id="GO:0006508">
    <property type="term" value="P:proteolysis"/>
    <property type="evidence" value="ECO:0007669"/>
    <property type="project" value="UniProtKB-KW"/>
</dbReference>
<evidence type="ECO:0000256" key="15">
    <source>
        <dbReference type="ARBA" id="ARBA00076004"/>
    </source>
</evidence>
<dbReference type="PANTHER" id="PTHR43501">
    <property type="entry name" value="CYTOSOL NON-SPECIFIC DIPEPTIDASE"/>
    <property type="match status" value="1"/>
</dbReference>
<dbReference type="CDD" id="cd03890">
    <property type="entry name" value="M20_pepD"/>
    <property type="match status" value="1"/>
</dbReference>
<gene>
    <name evidence="19" type="ORF">SAMN05421842_102136</name>
</gene>
<dbReference type="InterPro" id="IPR011650">
    <property type="entry name" value="Peptidase_M20_dimer"/>
</dbReference>
<evidence type="ECO:0000256" key="16">
    <source>
        <dbReference type="ARBA" id="ARBA00077688"/>
    </source>
</evidence>
<reference evidence="19 20" key="1">
    <citation type="submission" date="2016-10" db="EMBL/GenBank/DDBJ databases">
        <authorList>
            <person name="de Groot N.N."/>
        </authorList>
    </citation>
    <scope>NUCLEOTIDE SEQUENCE [LARGE SCALE GENOMIC DNA]</scope>
    <source>
        <strain evidence="19 20">DSM 12992</strain>
    </source>
</reference>
<dbReference type="PIRSF" id="PIRSF016599">
    <property type="entry name" value="Xaa-His_dipept"/>
    <property type="match status" value="1"/>
</dbReference>
<dbReference type="FunFam" id="3.40.630.10:FF:000015">
    <property type="entry name" value="Aminoacyl-histidine dipeptidase PepD"/>
    <property type="match status" value="1"/>
</dbReference>
<evidence type="ECO:0000256" key="14">
    <source>
        <dbReference type="ARBA" id="ARBA00075285"/>
    </source>
</evidence>
<evidence type="ECO:0000313" key="19">
    <source>
        <dbReference type="EMBL" id="SFC31568.1"/>
    </source>
</evidence>
<dbReference type="Pfam" id="PF07687">
    <property type="entry name" value="M20_dimer"/>
    <property type="match status" value="1"/>
</dbReference>
<keyword evidence="8" id="KW-0170">Cobalt</keyword>
<evidence type="ECO:0000256" key="10">
    <source>
        <dbReference type="ARBA" id="ARBA00038976"/>
    </source>
</evidence>
<dbReference type="InterPro" id="IPR001160">
    <property type="entry name" value="Peptidase_M20C"/>
</dbReference>
<evidence type="ECO:0000256" key="11">
    <source>
        <dbReference type="ARBA" id="ARBA00044252"/>
    </source>
</evidence>
<dbReference type="Gene3D" id="3.40.630.10">
    <property type="entry name" value="Zn peptidases"/>
    <property type="match status" value="2"/>
</dbReference>
<evidence type="ECO:0000256" key="9">
    <source>
        <dbReference type="ARBA" id="ARBA00036421"/>
    </source>
</evidence>
<dbReference type="GO" id="GO:0046872">
    <property type="term" value="F:metal ion binding"/>
    <property type="evidence" value="ECO:0007669"/>
    <property type="project" value="UniProtKB-KW"/>
</dbReference>
<evidence type="ECO:0000256" key="12">
    <source>
        <dbReference type="ARBA" id="ARBA00061423"/>
    </source>
</evidence>
<dbReference type="Proteomes" id="UP000199263">
    <property type="component" value="Unassembled WGS sequence"/>
</dbReference>
<dbReference type="AlphaFoldDB" id="A0A1I1IBG4"/>
<comment type="catalytic activity">
    <reaction evidence="9">
        <text>Hydrolysis of dipeptides, preferentially hydrophobic dipeptides including prolyl amino acids.</text>
        <dbReference type="EC" id="3.4.13.18"/>
    </reaction>
</comment>
<dbReference type="PRINTS" id="PR00934">
    <property type="entry name" value="XHISDIPTASE"/>
</dbReference>
<dbReference type="OrthoDB" id="9773892at2"/>
<dbReference type="EMBL" id="FOMG01000002">
    <property type="protein sequence ID" value="SFC31568.1"/>
    <property type="molecule type" value="Genomic_DNA"/>
</dbReference>
<evidence type="ECO:0000256" key="8">
    <source>
        <dbReference type="ARBA" id="ARBA00023285"/>
    </source>
</evidence>
<dbReference type="FunFam" id="3.40.630.10:FF:000072">
    <property type="entry name" value="Aminoacyl-histidine dipeptidase"/>
    <property type="match status" value="1"/>
</dbReference>
<dbReference type="GO" id="GO:0070573">
    <property type="term" value="F:metallodipeptidase activity"/>
    <property type="evidence" value="ECO:0007669"/>
    <property type="project" value="TreeGrafter"/>
</dbReference>
<dbReference type="RefSeq" id="WP_090088399.1">
    <property type="nucleotide sequence ID" value="NZ_FOMG01000002.1"/>
</dbReference>
<organism evidence="19 20">
    <name type="scientific">Clostridium uliginosum</name>
    <dbReference type="NCBI Taxonomy" id="119641"/>
    <lineage>
        <taxon>Bacteria</taxon>
        <taxon>Bacillati</taxon>
        <taxon>Bacillota</taxon>
        <taxon>Clostridia</taxon>
        <taxon>Eubacteriales</taxon>
        <taxon>Clostridiaceae</taxon>
        <taxon>Clostridium</taxon>
    </lineage>
</organism>
<keyword evidence="5" id="KW-0378">Hydrolase</keyword>
<dbReference type="PANTHER" id="PTHR43501:SF1">
    <property type="entry name" value="CYTOSOL NON-SPECIFIC DIPEPTIDASE"/>
    <property type="match status" value="1"/>
</dbReference>
<evidence type="ECO:0000256" key="1">
    <source>
        <dbReference type="ARBA" id="ARBA00001941"/>
    </source>
</evidence>
<keyword evidence="3" id="KW-0645">Protease</keyword>